<evidence type="ECO:0000256" key="3">
    <source>
        <dbReference type="SAM" id="SignalP"/>
    </source>
</evidence>
<dbReference type="EMBL" id="QGNW01000453">
    <property type="protein sequence ID" value="RVW70856.1"/>
    <property type="molecule type" value="Genomic_DNA"/>
</dbReference>
<dbReference type="Pfam" id="PF02458">
    <property type="entry name" value="Transferase"/>
    <property type="match status" value="2"/>
</dbReference>
<reference evidence="4 5" key="1">
    <citation type="journal article" date="2018" name="PLoS Genet.">
        <title>Population sequencing reveals clonal diversity and ancestral inbreeding in the grapevine cultivar Chardonnay.</title>
        <authorList>
            <person name="Roach M.J."/>
            <person name="Johnson D.L."/>
            <person name="Bohlmann J."/>
            <person name="van Vuuren H.J."/>
            <person name="Jones S.J."/>
            <person name="Pretorius I.S."/>
            <person name="Schmidt S.A."/>
            <person name="Borneman A.R."/>
        </authorList>
    </citation>
    <scope>NUCLEOTIDE SEQUENCE [LARGE SCALE GENOMIC DNA]</scope>
    <source>
        <strain evidence="5">cv. Chardonnay</strain>
        <tissue evidence="4">Leaf</tissue>
    </source>
</reference>
<feature type="chain" id="PRO_5019418470" evidence="3">
    <location>
        <begin position="24"/>
        <end position="270"/>
    </location>
</feature>
<dbReference type="PANTHER" id="PTHR31625">
    <property type="match status" value="1"/>
</dbReference>
<evidence type="ECO:0000313" key="4">
    <source>
        <dbReference type="EMBL" id="RVW70856.1"/>
    </source>
</evidence>
<evidence type="ECO:0000256" key="2">
    <source>
        <dbReference type="ARBA" id="ARBA00023315"/>
    </source>
</evidence>
<keyword evidence="2" id="KW-0012">Acyltransferase</keyword>
<keyword evidence="1 4" id="KW-0808">Transferase</keyword>
<protein>
    <submittedName>
        <fullName evidence="4">Malonyl-coenzyme A:anthocyanin 3-O-glucoside-6''-O-malonyltransferase</fullName>
    </submittedName>
</protein>
<accession>A0A438GF73</accession>
<dbReference type="Gene3D" id="3.30.559.10">
    <property type="entry name" value="Chloramphenicol acetyltransferase-like domain"/>
    <property type="match status" value="2"/>
</dbReference>
<dbReference type="Proteomes" id="UP000288805">
    <property type="component" value="Unassembled WGS sequence"/>
</dbReference>
<evidence type="ECO:0000313" key="5">
    <source>
        <dbReference type="Proteomes" id="UP000288805"/>
    </source>
</evidence>
<gene>
    <name evidence="4" type="primary">3MAT_9</name>
    <name evidence="4" type="ORF">CK203_059406</name>
</gene>
<dbReference type="InterPro" id="IPR023213">
    <property type="entry name" value="CAT-like_dom_sf"/>
</dbReference>
<evidence type="ECO:0000256" key="1">
    <source>
        <dbReference type="ARBA" id="ARBA00022679"/>
    </source>
</evidence>
<dbReference type="InterPro" id="IPR051504">
    <property type="entry name" value="Plant_metabolite_acyltrans"/>
</dbReference>
<sequence>MGEKSLPLTFFDLLWLHFHLVQSLFFYKFPQSKTHFIETTIPSLKHSLSLALKHFYPFAGNLLFPPNLGEPEIHYVDGDSVSLSTFAESNSDFDYLIPPKENCSLSSSCAPIASSVVTYAYTWACIVKARVWSGEEGSENELEHFGFVADCRARLDPPLPENYFGEAIREKLGSKEGVLKGLEKLSSNFEPPNLECLVGVAGSPRFTVYDIDFGLGKLQKRSFIEIDETRCKSLHEGKDNKGNIEVGLSLPNIKMDVFAFVFTNGLMVYD</sequence>
<dbReference type="AlphaFoldDB" id="A0A438GF73"/>
<feature type="signal peptide" evidence="3">
    <location>
        <begin position="1"/>
        <end position="23"/>
    </location>
</feature>
<proteinExistence type="predicted"/>
<keyword evidence="3" id="KW-0732">Signal</keyword>
<comment type="caution">
    <text evidence="4">The sequence shown here is derived from an EMBL/GenBank/DDBJ whole genome shotgun (WGS) entry which is preliminary data.</text>
</comment>
<organism evidence="4 5">
    <name type="scientific">Vitis vinifera</name>
    <name type="common">Grape</name>
    <dbReference type="NCBI Taxonomy" id="29760"/>
    <lineage>
        <taxon>Eukaryota</taxon>
        <taxon>Viridiplantae</taxon>
        <taxon>Streptophyta</taxon>
        <taxon>Embryophyta</taxon>
        <taxon>Tracheophyta</taxon>
        <taxon>Spermatophyta</taxon>
        <taxon>Magnoliopsida</taxon>
        <taxon>eudicotyledons</taxon>
        <taxon>Gunneridae</taxon>
        <taxon>Pentapetalae</taxon>
        <taxon>rosids</taxon>
        <taxon>Vitales</taxon>
        <taxon>Vitaceae</taxon>
        <taxon>Viteae</taxon>
        <taxon>Vitis</taxon>
    </lineage>
</organism>
<name>A0A438GF73_VITVI</name>
<dbReference type="GO" id="GO:0016747">
    <property type="term" value="F:acyltransferase activity, transferring groups other than amino-acyl groups"/>
    <property type="evidence" value="ECO:0007669"/>
    <property type="project" value="UniProtKB-ARBA"/>
</dbReference>